<organism evidence="2 3">
    <name type="scientific">Coptis chinensis</name>
    <dbReference type="NCBI Taxonomy" id="261450"/>
    <lineage>
        <taxon>Eukaryota</taxon>
        <taxon>Viridiplantae</taxon>
        <taxon>Streptophyta</taxon>
        <taxon>Embryophyta</taxon>
        <taxon>Tracheophyta</taxon>
        <taxon>Spermatophyta</taxon>
        <taxon>Magnoliopsida</taxon>
        <taxon>Ranunculales</taxon>
        <taxon>Ranunculaceae</taxon>
        <taxon>Coptidoideae</taxon>
        <taxon>Coptis</taxon>
    </lineage>
</organism>
<proteinExistence type="predicted"/>
<reference evidence="2 3" key="1">
    <citation type="submission" date="2020-10" db="EMBL/GenBank/DDBJ databases">
        <title>The Coptis chinensis genome and diversification of protoberbering-type alkaloids.</title>
        <authorList>
            <person name="Wang B."/>
            <person name="Shu S."/>
            <person name="Song C."/>
            <person name="Liu Y."/>
        </authorList>
    </citation>
    <scope>NUCLEOTIDE SEQUENCE [LARGE SCALE GENOMIC DNA]</scope>
    <source>
        <strain evidence="2">HL-2020</strain>
        <tissue evidence="2">Leaf</tissue>
    </source>
</reference>
<name>A0A835M5G8_9MAGN</name>
<dbReference type="Pfam" id="PF03732">
    <property type="entry name" value="Retrotrans_gag"/>
    <property type="match status" value="1"/>
</dbReference>
<keyword evidence="3" id="KW-1185">Reference proteome</keyword>
<gene>
    <name evidence="2" type="ORF">IFM89_019372</name>
</gene>
<dbReference type="PANTHER" id="PTHR35046:SF18">
    <property type="entry name" value="RNA-DIRECTED DNA POLYMERASE"/>
    <property type="match status" value="1"/>
</dbReference>
<dbReference type="Gene3D" id="2.40.70.10">
    <property type="entry name" value="Acid Proteases"/>
    <property type="match status" value="1"/>
</dbReference>
<dbReference type="InterPro" id="IPR021109">
    <property type="entry name" value="Peptidase_aspartic_dom_sf"/>
</dbReference>
<feature type="domain" description="Retrotransposon gag" evidence="1">
    <location>
        <begin position="101"/>
        <end position="198"/>
    </location>
</feature>
<dbReference type="EMBL" id="JADFTS010000003">
    <property type="protein sequence ID" value="KAF9614589.1"/>
    <property type="molecule type" value="Genomic_DNA"/>
</dbReference>
<evidence type="ECO:0000313" key="2">
    <source>
        <dbReference type="EMBL" id="KAF9614589.1"/>
    </source>
</evidence>
<dbReference type="PANTHER" id="PTHR35046">
    <property type="entry name" value="ZINC KNUCKLE (CCHC-TYPE) FAMILY PROTEIN"/>
    <property type="match status" value="1"/>
</dbReference>
<dbReference type="Proteomes" id="UP000631114">
    <property type="component" value="Unassembled WGS sequence"/>
</dbReference>
<dbReference type="AlphaFoldDB" id="A0A835M5G8"/>
<accession>A0A835M5G8</accession>
<protein>
    <recommendedName>
        <fullName evidence="1">Retrotransposon gag domain-containing protein</fullName>
    </recommendedName>
</protein>
<sequence length="301" mass="35114">MVEMRQQLSQEITQQVNVRFDEIVRRLEILQLGQNRFPQPNPQVVEGDDCEEDEFINLLRTVVEIPEFHGGLLAEEFLNWLGTVKEVLDFKEVPENKKVPLVATKIRGRAATWWQQLKVVRLRRGKEKLESWEKMKKRMRVEFLPYNHNRVLYQQLQNLRQGTKSVDDYTKEFYHLIARNDLSDSEEQLVSRYIGGLKQQLHDTLNLFDCYSVSEAHPRAVHLEKQLGGKVENGDSWLRHNIFHITCTVGGKICRSVIDSGSCENVVAEEVVKKLNLETEPHPNPYNLLWLKKGSEVKVDK</sequence>
<evidence type="ECO:0000313" key="3">
    <source>
        <dbReference type="Proteomes" id="UP000631114"/>
    </source>
</evidence>
<dbReference type="CDD" id="cd00303">
    <property type="entry name" value="retropepsin_like"/>
    <property type="match status" value="1"/>
</dbReference>
<comment type="caution">
    <text evidence="2">The sequence shown here is derived from an EMBL/GenBank/DDBJ whole genome shotgun (WGS) entry which is preliminary data.</text>
</comment>
<evidence type="ECO:0000259" key="1">
    <source>
        <dbReference type="Pfam" id="PF03732"/>
    </source>
</evidence>
<dbReference type="OrthoDB" id="1934635at2759"/>
<dbReference type="InterPro" id="IPR005162">
    <property type="entry name" value="Retrotrans_gag_dom"/>
</dbReference>